<evidence type="ECO:0000313" key="2">
    <source>
        <dbReference type="Ensembl" id="ENSSPAP00000018487.1"/>
    </source>
</evidence>
<gene>
    <name evidence="4 5" type="primary">LOC103369710</name>
</gene>
<evidence type="ECO:0000256" key="1">
    <source>
        <dbReference type="SAM" id="SignalP"/>
    </source>
</evidence>
<proteinExistence type="predicted"/>
<dbReference type="Ensembl" id="ENSSPAT00000018766.1">
    <property type="protein sequence ID" value="ENSSPAP00000018487.1"/>
    <property type="gene ID" value="ENSSPAG00000013973.1"/>
</dbReference>
<evidence type="ECO:0000313" key="5">
    <source>
        <dbReference type="RefSeq" id="XP_008296712.1"/>
    </source>
</evidence>
<dbReference type="SUPFAM" id="SSF57302">
    <property type="entry name" value="Snake toxin-like"/>
    <property type="match status" value="1"/>
</dbReference>
<evidence type="ECO:0000313" key="3">
    <source>
        <dbReference type="Proteomes" id="UP000694891"/>
    </source>
</evidence>
<dbReference type="AlphaFoldDB" id="A0A3B5AY93"/>
<dbReference type="Gene3D" id="2.10.60.10">
    <property type="entry name" value="CD59"/>
    <property type="match status" value="1"/>
</dbReference>
<evidence type="ECO:0000313" key="4">
    <source>
        <dbReference type="RefSeq" id="XP_008296711.1"/>
    </source>
</evidence>
<keyword evidence="3" id="KW-1185">Reference proteome</keyword>
<dbReference type="InterPro" id="IPR045860">
    <property type="entry name" value="Snake_toxin-like_sf"/>
</dbReference>
<dbReference type="GeneID" id="103369710"/>
<dbReference type="GeneTree" id="ENSGT01150000287041"/>
<dbReference type="Proteomes" id="UP000694891">
    <property type="component" value="Unplaced"/>
</dbReference>
<protein>
    <submittedName>
        <fullName evidence="2 4">Three finger toxin MALT0070C-like</fullName>
    </submittedName>
</protein>
<organism evidence="2">
    <name type="scientific">Stegastes partitus</name>
    <name type="common">bicolor damselfish</name>
    <dbReference type="NCBI Taxonomy" id="144197"/>
    <lineage>
        <taxon>Eukaryota</taxon>
        <taxon>Metazoa</taxon>
        <taxon>Chordata</taxon>
        <taxon>Craniata</taxon>
        <taxon>Vertebrata</taxon>
        <taxon>Euteleostomi</taxon>
        <taxon>Actinopterygii</taxon>
        <taxon>Neopterygii</taxon>
        <taxon>Teleostei</taxon>
        <taxon>Neoteleostei</taxon>
        <taxon>Acanthomorphata</taxon>
        <taxon>Ovalentaria</taxon>
        <taxon>Pomacentridae</taxon>
        <taxon>Stegastes</taxon>
    </lineage>
</organism>
<sequence length="86" mass="9044">MKTVVLALSVLLAVSQSEALRCKCGGVNSCPKSVEECTGSNIFCATLNLESNPNFFKGCMSQTECDAWNNPGVATISCCTTDLCNA</sequence>
<name>A0A3B5AY93_9TELE</name>
<dbReference type="RefSeq" id="XP_008296712.1">
    <property type="nucleotide sequence ID" value="XM_008298490.1"/>
</dbReference>
<accession>A0A3B5AY93</accession>
<reference evidence="2" key="1">
    <citation type="submission" date="2023-09" db="UniProtKB">
        <authorList>
            <consortium name="Ensembl"/>
        </authorList>
    </citation>
    <scope>IDENTIFICATION</scope>
</reference>
<feature type="chain" id="PRO_5044592089" evidence="1">
    <location>
        <begin position="20"/>
        <end position="86"/>
    </location>
</feature>
<feature type="signal peptide" evidence="1">
    <location>
        <begin position="1"/>
        <end position="19"/>
    </location>
</feature>
<keyword evidence="1" id="KW-0732">Signal</keyword>
<dbReference type="RefSeq" id="XP_008296711.1">
    <property type="nucleotide sequence ID" value="XM_008298489.1"/>
</dbReference>
<reference evidence="4 5" key="2">
    <citation type="submission" date="2025-04" db="UniProtKB">
        <authorList>
            <consortium name="RefSeq"/>
        </authorList>
    </citation>
    <scope>IDENTIFICATION</scope>
</reference>